<dbReference type="InterPro" id="IPR037185">
    <property type="entry name" value="EmrE-like"/>
</dbReference>
<dbReference type="FunFam" id="1.10.3730.20:FF:000001">
    <property type="entry name" value="Quaternary ammonium compound resistance transporter SugE"/>
    <property type="match status" value="1"/>
</dbReference>
<accession>W0SK22</accession>
<organism evidence="11 12">
    <name type="scientific">Sulfuritalea hydrogenivorans sk43H</name>
    <dbReference type="NCBI Taxonomy" id="1223802"/>
    <lineage>
        <taxon>Bacteria</taxon>
        <taxon>Pseudomonadati</taxon>
        <taxon>Pseudomonadota</taxon>
        <taxon>Betaproteobacteria</taxon>
        <taxon>Nitrosomonadales</taxon>
        <taxon>Sterolibacteriaceae</taxon>
        <taxon>Sulfuritalea</taxon>
    </lineage>
</organism>
<reference evidence="11 12" key="1">
    <citation type="journal article" date="2014" name="Syst. Appl. Microbiol.">
        <title>Complete genomes of freshwater sulfur oxidizers Sulfuricella denitrificans skB26 and Sulfuritalea hydrogenivorans sk43H: genetic insights into the sulfur oxidation pathway of betaproteobacteria.</title>
        <authorList>
            <person name="Watanabe T."/>
            <person name="Kojima H."/>
            <person name="Fukui M."/>
        </authorList>
    </citation>
    <scope>NUCLEOTIDE SEQUENCE [LARGE SCALE GENOMIC DNA]</scope>
    <source>
        <strain evidence="11">DSM22779</strain>
    </source>
</reference>
<dbReference type="GO" id="GO:0005886">
    <property type="term" value="C:plasma membrane"/>
    <property type="evidence" value="ECO:0007669"/>
    <property type="project" value="UniProtKB-SubCell"/>
</dbReference>
<dbReference type="HOGENOM" id="CLU_133067_1_2_4"/>
<dbReference type="Pfam" id="PF00893">
    <property type="entry name" value="Multi_Drug_Res"/>
    <property type="match status" value="1"/>
</dbReference>
<dbReference type="AlphaFoldDB" id="W0SK22"/>
<dbReference type="EMBL" id="AP012547">
    <property type="protein sequence ID" value="BAO31186.1"/>
    <property type="molecule type" value="Genomic_DNA"/>
</dbReference>
<evidence type="ECO:0000256" key="2">
    <source>
        <dbReference type="ARBA" id="ARBA00022448"/>
    </source>
</evidence>
<comment type="similarity">
    <text evidence="7">Belongs to the drug/metabolite transporter (DMT) superfamily. Small multidrug resistance (SMR) (TC 2.A.7.1) family. Gdx/SugE subfamily.</text>
</comment>
<feature type="transmembrane region" description="Helical" evidence="10">
    <location>
        <begin position="91"/>
        <end position="110"/>
    </location>
</feature>
<evidence type="ECO:0000256" key="6">
    <source>
        <dbReference type="ARBA" id="ARBA00023136"/>
    </source>
</evidence>
<evidence type="ECO:0000256" key="7">
    <source>
        <dbReference type="ARBA" id="ARBA00038151"/>
    </source>
</evidence>
<keyword evidence="5 10" id="KW-1133">Transmembrane helix</keyword>
<dbReference type="Gene3D" id="1.10.3730.20">
    <property type="match status" value="1"/>
</dbReference>
<dbReference type="SUPFAM" id="SSF103481">
    <property type="entry name" value="Multidrug resistance efflux transporter EmrE"/>
    <property type="match status" value="1"/>
</dbReference>
<dbReference type="PANTHER" id="PTHR30561">
    <property type="entry name" value="SMR FAMILY PROTON-DEPENDENT DRUG EFFLUX TRANSPORTER SUGE"/>
    <property type="match status" value="1"/>
</dbReference>
<evidence type="ECO:0000256" key="3">
    <source>
        <dbReference type="ARBA" id="ARBA00022475"/>
    </source>
</evidence>
<name>W0SK22_9PROT</name>
<evidence type="ECO:0000256" key="8">
    <source>
        <dbReference type="ARBA" id="ARBA00039168"/>
    </source>
</evidence>
<dbReference type="OrthoDB" id="9808638at2"/>
<evidence type="ECO:0000256" key="10">
    <source>
        <dbReference type="SAM" id="Phobius"/>
    </source>
</evidence>
<evidence type="ECO:0000256" key="1">
    <source>
        <dbReference type="ARBA" id="ARBA00004651"/>
    </source>
</evidence>
<evidence type="ECO:0000313" key="11">
    <source>
        <dbReference type="EMBL" id="BAO31186.1"/>
    </source>
</evidence>
<evidence type="ECO:0000256" key="5">
    <source>
        <dbReference type="ARBA" id="ARBA00022989"/>
    </source>
</evidence>
<gene>
    <name evidence="11" type="ORF">SUTH_03416</name>
</gene>
<dbReference type="KEGG" id="shd:SUTH_03416"/>
<evidence type="ECO:0000256" key="4">
    <source>
        <dbReference type="ARBA" id="ARBA00022692"/>
    </source>
</evidence>
<dbReference type="Proteomes" id="UP000031637">
    <property type="component" value="Chromosome"/>
</dbReference>
<keyword evidence="2" id="KW-0813">Transport</keyword>
<dbReference type="STRING" id="1223802.SUTH_03416"/>
<keyword evidence="3" id="KW-1003">Cell membrane</keyword>
<comment type="subcellular location">
    <subcellularLocation>
        <location evidence="1 9">Cell membrane</location>
        <topology evidence="1 9">Multi-pass membrane protein</topology>
    </subcellularLocation>
</comment>
<evidence type="ECO:0000313" key="12">
    <source>
        <dbReference type="Proteomes" id="UP000031637"/>
    </source>
</evidence>
<dbReference type="InterPro" id="IPR000390">
    <property type="entry name" value="Small_drug/metabolite_transptr"/>
</dbReference>
<protein>
    <recommendedName>
        <fullName evidence="8">Guanidinium exporter</fullName>
    </recommendedName>
</protein>
<dbReference type="PANTHER" id="PTHR30561:SF0">
    <property type="entry name" value="GUANIDINIUM EXPORTER"/>
    <property type="match status" value="1"/>
</dbReference>
<feature type="transmembrane region" description="Helical" evidence="10">
    <location>
        <begin position="64"/>
        <end position="85"/>
    </location>
</feature>
<dbReference type="GO" id="GO:0022857">
    <property type="term" value="F:transmembrane transporter activity"/>
    <property type="evidence" value="ECO:0007669"/>
    <property type="project" value="InterPro"/>
</dbReference>
<keyword evidence="4 9" id="KW-0812">Transmembrane</keyword>
<sequence>MPVLSSTAAWAVLLVAGLCEIAWAIGLKYTEGFTRLIPSAWTLAAMAASVILLAWSLKTLPVGTAYAVWTGVGAVGTAILGMLLFNESREVARLVCIGLIVAGILGLKLVTK</sequence>
<dbReference type="NCBIfam" id="NF008512">
    <property type="entry name" value="PRK11431.1"/>
    <property type="match status" value="1"/>
</dbReference>
<dbReference type="InterPro" id="IPR045324">
    <property type="entry name" value="Small_multidrug_res"/>
</dbReference>
<dbReference type="GO" id="GO:1990961">
    <property type="term" value="P:xenobiotic detoxification by transmembrane export across the plasma membrane"/>
    <property type="evidence" value="ECO:0007669"/>
    <property type="project" value="UniProtKB-ARBA"/>
</dbReference>
<keyword evidence="6 10" id="KW-0472">Membrane</keyword>
<evidence type="ECO:0000256" key="9">
    <source>
        <dbReference type="RuleBase" id="RU003942"/>
    </source>
</evidence>
<feature type="transmembrane region" description="Helical" evidence="10">
    <location>
        <begin position="40"/>
        <end position="57"/>
    </location>
</feature>
<dbReference type="RefSeq" id="WP_041100961.1">
    <property type="nucleotide sequence ID" value="NZ_AP012547.1"/>
</dbReference>
<proteinExistence type="inferred from homology"/>
<keyword evidence="12" id="KW-1185">Reference proteome</keyword>